<dbReference type="InterPro" id="IPR023827">
    <property type="entry name" value="Peptidase_S8_Asp-AS"/>
</dbReference>
<gene>
    <name evidence="6" type="ORF">UFOPK2169_00931</name>
</gene>
<evidence type="ECO:0000256" key="2">
    <source>
        <dbReference type="ARBA" id="ARBA00022670"/>
    </source>
</evidence>
<protein>
    <submittedName>
        <fullName evidence="6">Unannotated protein</fullName>
    </submittedName>
</protein>
<dbReference type="PANTHER" id="PTHR43806:SF11">
    <property type="entry name" value="CEREVISIN-RELATED"/>
    <property type="match status" value="1"/>
</dbReference>
<comment type="similarity">
    <text evidence="1">Belongs to the peptidase S8 family.</text>
</comment>
<dbReference type="AlphaFoldDB" id="A0A6J6KUW7"/>
<dbReference type="GO" id="GO:0006508">
    <property type="term" value="P:proteolysis"/>
    <property type="evidence" value="ECO:0007669"/>
    <property type="project" value="UniProtKB-KW"/>
</dbReference>
<reference evidence="6" key="1">
    <citation type="submission" date="2020-05" db="EMBL/GenBank/DDBJ databases">
        <authorList>
            <person name="Chiriac C."/>
            <person name="Salcher M."/>
            <person name="Ghai R."/>
            <person name="Kavagutti S V."/>
        </authorList>
    </citation>
    <scope>NUCLEOTIDE SEQUENCE</scope>
</reference>
<keyword evidence="4" id="KW-0720">Serine protease</keyword>
<evidence type="ECO:0000256" key="4">
    <source>
        <dbReference type="ARBA" id="ARBA00022825"/>
    </source>
</evidence>
<dbReference type="PROSITE" id="PS00136">
    <property type="entry name" value="SUBTILASE_ASP"/>
    <property type="match status" value="1"/>
</dbReference>
<dbReference type="PROSITE" id="PS50853">
    <property type="entry name" value="FN3"/>
    <property type="match status" value="1"/>
</dbReference>
<dbReference type="PANTHER" id="PTHR43806">
    <property type="entry name" value="PEPTIDASE S8"/>
    <property type="match status" value="1"/>
</dbReference>
<dbReference type="InterPro" id="IPR022398">
    <property type="entry name" value="Peptidase_S8_His-AS"/>
</dbReference>
<dbReference type="CDD" id="cd00063">
    <property type="entry name" value="FN3"/>
    <property type="match status" value="1"/>
</dbReference>
<proteinExistence type="inferred from homology"/>
<evidence type="ECO:0000256" key="3">
    <source>
        <dbReference type="ARBA" id="ARBA00022801"/>
    </source>
</evidence>
<dbReference type="InterPro" id="IPR000209">
    <property type="entry name" value="Peptidase_S8/S53_dom"/>
</dbReference>
<dbReference type="PROSITE" id="PS00137">
    <property type="entry name" value="SUBTILASE_HIS"/>
    <property type="match status" value="1"/>
</dbReference>
<dbReference type="Gene3D" id="2.60.40.10">
    <property type="entry name" value="Immunoglobulins"/>
    <property type="match status" value="1"/>
</dbReference>
<dbReference type="SMART" id="SM00060">
    <property type="entry name" value="FN3"/>
    <property type="match status" value="1"/>
</dbReference>
<dbReference type="InterPro" id="IPR013783">
    <property type="entry name" value="Ig-like_fold"/>
</dbReference>
<dbReference type="GO" id="GO:0004252">
    <property type="term" value="F:serine-type endopeptidase activity"/>
    <property type="evidence" value="ECO:0007669"/>
    <property type="project" value="InterPro"/>
</dbReference>
<dbReference type="GO" id="GO:0005615">
    <property type="term" value="C:extracellular space"/>
    <property type="evidence" value="ECO:0007669"/>
    <property type="project" value="TreeGrafter"/>
</dbReference>
<dbReference type="Pfam" id="PF00082">
    <property type="entry name" value="Peptidase_S8"/>
    <property type="match status" value="1"/>
</dbReference>
<evidence type="ECO:0000313" key="6">
    <source>
        <dbReference type="EMBL" id="CAB4653617.1"/>
    </source>
</evidence>
<dbReference type="SUPFAM" id="SSF49265">
    <property type="entry name" value="Fibronectin type III"/>
    <property type="match status" value="1"/>
</dbReference>
<dbReference type="PROSITE" id="PS51892">
    <property type="entry name" value="SUBTILASE"/>
    <property type="match status" value="1"/>
</dbReference>
<dbReference type="Pfam" id="PF00041">
    <property type="entry name" value="fn3"/>
    <property type="match status" value="1"/>
</dbReference>
<dbReference type="FunFam" id="3.40.50.200:FF:000016">
    <property type="entry name" value="Proprotein convertase subtilisin/kexin type 9"/>
    <property type="match status" value="1"/>
</dbReference>
<dbReference type="CDD" id="cd04077">
    <property type="entry name" value="Peptidases_S8_PCSK9_ProteinaseK_like"/>
    <property type="match status" value="1"/>
</dbReference>
<evidence type="ECO:0000259" key="5">
    <source>
        <dbReference type="PROSITE" id="PS50853"/>
    </source>
</evidence>
<keyword evidence="3" id="KW-0378">Hydrolase</keyword>
<dbReference type="InterPro" id="IPR015500">
    <property type="entry name" value="Peptidase_S8_subtilisin-rel"/>
</dbReference>
<keyword evidence="2" id="KW-0645">Protease</keyword>
<sequence>MRRIWGFCIASLVGLVAVAPAAQSAPNSAPWHLDRINQRSGPIDSNADLGALTGAGINIYIVDSGVLPTHEQFGGRVVAGTDPVSSTGESVIDPRASDCDGHGTHVAGLAAGTTVGVARGATVIAVRVLNCDGDGTVDNVVAALRWIRSHHVSGKAAIVNLSLGVDRNDDGAAIDAQVTEMLAEGIVVTIAAGNGNQNGVPYNACDISPGHVPGALTVAASTFADTAASYSNGGPCIDLFAPGGDSSARILSAWNTGNSDYSNDVGTSMASPLVAGYAALLAQQQPSLCAAQISDAIVQRATPNALGGVIATTPNRLLFVDTSPIPATVPGLASNIITTVSSGSVLASWELPCDGGSTLTKTTVSLYRGSTLLQRRTLTPGTTTARFTRLQNGVQYRVRVQHHNAIGDGASTTRWKTVTVRALRSGETIPVRSIGRFAGDLTMKWKVASSSRGVCKVLSNPTSIRFLRAGTCRVAIRTNAGGTPAIHNLRVN</sequence>
<dbReference type="InterPro" id="IPR003961">
    <property type="entry name" value="FN3_dom"/>
</dbReference>
<dbReference type="SUPFAM" id="SSF52743">
    <property type="entry name" value="Subtilisin-like"/>
    <property type="match status" value="1"/>
</dbReference>
<dbReference type="InterPro" id="IPR036852">
    <property type="entry name" value="Peptidase_S8/S53_dom_sf"/>
</dbReference>
<dbReference type="InterPro" id="IPR034193">
    <property type="entry name" value="PCSK9_ProteinaseK-like"/>
</dbReference>
<dbReference type="PRINTS" id="PR00723">
    <property type="entry name" value="SUBTILISIN"/>
</dbReference>
<dbReference type="InterPro" id="IPR036116">
    <property type="entry name" value="FN3_sf"/>
</dbReference>
<accession>A0A6J6KUW7</accession>
<dbReference type="EMBL" id="CAEZWE010000033">
    <property type="protein sequence ID" value="CAB4653617.1"/>
    <property type="molecule type" value="Genomic_DNA"/>
</dbReference>
<dbReference type="Gene3D" id="3.40.50.200">
    <property type="entry name" value="Peptidase S8/S53 domain"/>
    <property type="match status" value="1"/>
</dbReference>
<dbReference type="InterPro" id="IPR050131">
    <property type="entry name" value="Peptidase_S8_subtilisin-like"/>
</dbReference>
<dbReference type="InterPro" id="IPR023828">
    <property type="entry name" value="Peptidase_S8_Ser-AS"/>
</dbReference>
<name>A0A6J6KUW7_9ZZZZ</name>
<dbReference type="PROSITE" id="PS00138">
    <property type="entry name" value="SUBTILASE_SER"/>
    <property type="match status" value="1"/>
</dbReference>
<evidence type="ECO:0000256" key="1">
    <source>
        <dbReference type="ARBA" id="ARBA00011073"/>
    </source>
</evidence>
<feature type="domain" description="Fibronectin type-III" evidence="5">
    <location>
        <begin position="329"/>
        <end position="423"/>
    </location>
</feature>
<organism evidence="6">
    <name type="scientific">freshwater metagenome</name>
    <dbReference type="NCBI Taxonomy" id="449393"/>
    <lineage>
        <taxon>unclassified sequences</taxon>
        <taxon>metagenomes</taxon>
        <taxon>ecological metagenomes</taxon>
    </lineage>
</organism>